<protein>
    <submittedName>
        <fullName evidence="1">Uncharacterized protein</fullName>
    </submittedName>
</protein>
<gene>
    <name evidence="1" type="ORF">LWI28_007398</name>
</gene>
<organism evidence="1 2">
    <name type="scientific">Acer negundo</name>
    <name type="common">Box elder</name>
    <dbReference type="NCBI Taxonomy" id="4023"/>
    <lineage>
        <taxon>Eukaryota</taxon>
        <taxon>Viridiplantae</taxon>
        <taxon>Streptophyta</taxon>
        <taxon>Embryophyta</taxon>
        <taxon>Tracheophyta</taxon>
        <taxon>Spermatophyta</taxon>
        <taxon>Magnoliopsida</taxon>
        <taxon>eudicotyledons</taxon>
        <taxon>Gunneridae</taxon>
        <taxon>Pentapetalae</taxon>
        <taxon>rosids</taxon>
        <taxon>malvids</taxon>
        <taxon>Sapindales</taxon>
        <taxon>Sapindaceae</taxon>
        <taxon>Hippocastanoideae</taxon>
        <taxon>Acereae</taxon>
        <taxon>Acer</taxon>
    </lineage>
</organism>
<reference evidence="1 2" key="1">
    <citation type="journal article" date="2022" name="Plant J.">
        <title>Strategies of tolerance reflected in two North American maple genomes.</title>
        <authorList>
            <person name="McEvoy S.L."/>
            <person name="Sezen U.U."/>
            <person name="Trouern-Trend A."/>
            <person name="McMahon S.M."/>
            <person name="Schaberg P.G."/>
            <person name="Yang J."/>
            <person name="Wegrzyn J.L."/>
            <person name="Swenson N.G."/>
        </authorList>
    </citation>
    <scope>NUCLEOTIDE SEQUENCE [LARGE SCALE GENOMIC DNA]</scope>
    <source>
        <strain evidence="1">91603</strain>
    </source>
</reference>
<evidence type="ECO:0000313" key="1">
    <source>
        <dbReference type="EMBL" id="KAI9197958.1"/>
    </source>
</evidence>
<dbReference type="AlphaFoldDB" id="A0AAD5P2V0"/>
<dbReference type="EMBL" id="JAJSOW010000002">
    <property type="protein sequence ID" value="KAI9197958.1"/>
    <property type="molecule type" value="Genomic_DNA"/>
</dbReference>
<proteinExistence type="predicted"/>
<comment type="caution">
    <text evidence="1">The sequence shown here is derived from an EMBL/GenBank/DDBJ whole genome shotgun (WGS) entry which is preliminary data.</text>
</comment>
<name>A0AAD5P2V0_ACENE</name>
<keyword evidence="2" id="KW-1185">Reference proteome</keyword>
<evidence type="ECO:0000313" key="2">
    <source>
        <dbReference type="Proteomes" id="UP001064489"/>
    </source>
</evidence>
<sequence>MASPPILGLVEVSNSLEANMVSSPHTTPIYGKWMVSSRSGMHSMGNVLPSILAMDDNTIQDDEMMMMEPARCMSQFLLLLHMSMFSRK</sequence>
<accession>A0AAD5P2V0</accession>
<dbReference type="Proteomes" id="UP001064489">
    <property type="component" value="Chromosome 13"/>
</dbReference>